<protein>
    <recommendedName>
        <fullName evidence="1">Polynucleotide kinase PNKP phosphatase domain-containing protein</fullName>
    </recommendedName>
</protein>
<dbReference type="InterPro" id="IPR056782">
    <property type="entry name" value="HAD_PNKP"/>
</dbReference>
<name>A0A4R8UAA2_9MICO</name>
<dbReference type="Pfam" id="PF25109">
    <property type="entry name" value="HAD_PNKP"/>
    <property type="match status" value="1"/>
</dbReference>
<feature type="domain" description="Polynucleotide kinase PNKP phosphatase" evidence="1">
    <location>
        <begin position="16"/>
        <end position="161"/>
    </location>
</feature>
<proteinExistence type="predicted"/>
<gene>
    <name evidence="2" type="ORF">E3O23_15880</name>
</gene>
<dbReference type="EMBL" id="SOEZ01000076">
    <property type="protein sequence ID" value="TFB46952.1"/>
    <property type="molecule type" value="Genomic_DNA"/>
</dbReference>
<sequence>MNELSGGPVQIALAKPRMVVCDVDGTLCDVRTIRHHVDPLLEGFSGKRDFGRFHSQSIDCPANAWVVELVRLLSVEGWAIGIVTAREERWSFLTTLWLAEHGVPYDQIHFRRNRDNRSGVLVKSDILASLSRTNAIGLAIDDNPGVVGLWQSSAIPTVVVSADGTPAKLGLCHHFAPGQEFPDVREFVRRFQMP</sequence>
<comment type="caution">
    <text evidence="2">The sequence shown here is derived from an EMBL/GenBank/DDBJ whole genome shotgun (WGS) entry which is preliminary data.</text>
</comment>
<keyword evidence="3" id="KW-1185">Reference proteome</keyword>
<dbReference type="Proteomes" id="UP000297866">
    <property type="component" value="Unassembled WGS sequence"/>
</dbReference>
<dbReference type="AlphaFoldDB" id="A0A4R8UAA2"/>
<dbReference type="InterPro" id="IPR023214">
    <property type="entry name" value="HAD_sf"/>
</dbReference>
<organism evidence="2 3">
    <name type="scientific">Cryobacterium tagatosivorans</name>
    <dbReference type="NCBI Taxonomy" id="1259199"/>
    <lineage>
        <taxon>Bacteria</taxon>
        <taxon>Bacillati</taxon>
        <taxon>Actinomycetota</taxon>
        <taxon>Actinomycetes</taxon>
        <taxon>Micrococcales</taxon>
        <taxon>Microbacteriaceae</taxon>
        <taxon>Cryobacterium</taxon>
    </lineage>
</organism>
<evidence type="ECO:0000313" key="3">
    <source>
        <dbReference type="Proteomes" id="UP000297866"/>
    </source>
</evidence>
<dbReference type="Gene3D" id="3.40.50.1000">
    <property type="entry name" value="HAD superfamily/HAD-like"/>
    <property type="match status" value="1"/>
</dbReference>
<dbReference type="InterPro" id="IPR036412">
    <property type="entry name" value="HAD-like_sf"/>
</dbReference>
<dbReference type="SUPFAM" id="SSF56784">
    <property type="entry name" value="HAD-like"/>
    <property type="match status" value="1"/>
</dbReference>
<dbReference type="OrthoDB" id="7592866at2"/>
<evidence type="ECO:0000313" key="2">
    <source>
        <dbReference type="EMBL" id="TFB46952.1"/>
    </source>
</evidence>
<evidence type="ECO:0000259" key="1">
    <source>
        <dbReference type="Pfam" id="PF25109"/>
    </source>
</evidence>
<reference evidence="2 3" key="1">
    <citation type="submission" date="2019-03" db="EMBL/GenBank/DDBJ databases">
        <title>Genomics of glacier-inhabiting Cryobacterium strains.</title>
        <authorList>
            <person name="Liu Q."/>
            <person name="Xin Y.-H."/>
        </authorList>
    </citation>
    <scope>NUCLEOTIDE SEQUENCE [LARGE SCALE GENOMIC DNA]</scope>
    <source>
        <strain evidence="2 3">Sr47</strain>
    </source>
</reference>
<dbReference type="RefSeq" id="WP_134492707.1">
    <property type="nucleotide sequence ID" value="NZ_SOEZ01000076.1"/>
</dbReference>
<accession>A0A4R8UAA2</accession>